<name>A0A6D2J033_9BRAS</name>
<dbReference type="PROSITE" id="PS50104">
    <property type="entry name" value="TIR"/>
    <property type="match status" value="1"/>
</dbReference>
<dbReference type="PANTHER" id="PTHR32009:SF115">
    <property type="entry name" value="RPP1-LIKE DISEASE RESISTANCE PROTEIN-RELATED"/>
    <property type="match status" value="1"/>
</dbReference>
<dbReference type="EMBL" id="CACVBM020001129">
    <property type="protein sequence ID" value="CAA7032848.1"/>
    <property type="molecule type" value="Genomic_DNA"/>
</dbReference>
<keyword evidence="5" id="KW-1185">Reference proteome</keyword>
<sequence length="145" mass="16761">MAPSSSSYSRNWVYDVFPSFSGKDVRVAFLSHFHKELDRKLITVFRDDQIERSRSLSPELVQAIKDSRISVVVFSKNYASSSWCLNELLEIVKCKKELGQACDSYFLRFGSFPREEADRKLRQDLQKDLQEQNRGQKATMAPSVD</sequence>
<reference evidence="4" key="1">
    <citation type="submission" date="2020-01" db="EMBL/GenBank/DDBJ databases">
        <authorList>
            <person name="Mishra B."/>
        </authorList>
    </citation>
    <scope>NUCLEOTIDE SEQUENCE [LARGE SCALE GENOMIC DNA]</scope>
</reference>
<dbReference type="OrthoDB" id="6160824at2759"/>
<protein>
    <recommendedName>
        <fullName evidence="3">TIR domain-containing protein</fullName>
    </recommendedName>
</protein>
<dbReference type="InterPro" id="IPR035897">
    <property type="entry name" value="Toll_tir_struct_dom_sf"/>
</dbReference>
<dbReference type="AlphaFoldDB" id="A0A6D2J033"/>
<accession>A0A6D2J033</accession>
<evidence type="ECO:0000313" key="4">
    <source>
        <dbReference type="EMBL" id="CAA7032848.1"/>
    </source>
</evidence>
<dbReference type="GO" id="GO:0007165">
    <property type="term" value="P:signal transduction"/>
    <property type="evidence" value="ECO:0007669"/>
    <property type="project" value="InterPro"/>
</dbReference>
<evidence type="ECO:0000256" key="1">
    <source>
        <dbReference type="ARBA" id="ARBA00023027"/>
    </source>
</evidence>
<dbReference type="SUPFAM" id="SSF52200">
    <property type="entry name" value="Toll/Interleukin receptor TIR domain"/>
    <property type="match status" value="1"/>
</dbReference>
<evidence type="ECO:0000313" key="5">
    <source>
        <dbReference type="Proteomes" id="UP000467841"/>
    </source>
</evidence>
<feature type="domain" description="TIR" evidence="3">
    <location>
        <begin position="12"/>
        <end position="133"/>
    </location>
</feature>
<dbReference type="Pfam" id="PF01582">
    <property type="entry name" value="TIR"/>
    <property type="match status" value="1"/>
</dbReference>
<evidence type="ECO:0000259" key="3">
    <source>
        <dbReference type="PROSITE" id="PS50104"/>
    </source>
</evidence>
<dbReference type="InterPro" id="IPR000157">
    <property type="entry name" value="TIR_dom"/>
</dbReference>
<dbReference type="PANTHER" id="PTHR32009">
    <property type="entry name" value="TMV RESISTANCE PROTEIN N-LIKE"/>
    <property type="match status" value="1"/>
</dbReference>
<feature type="region of interest" description="Disordered" evidence="2">
    <location>
        <begin position="125"/>
        <end position="145"/>
    </location>
</feature>
<gene>
    <name evidence="4" type="ORF">MERR_LOCUS20083</name>
</gene>
<dbReference type="Proteomes" id="UP000467841">
    <property type="component" value="Unassembled WGS sequence"/>
</dbReference>
<dbReference type="Gene3D" id="3.40.50.10140">
    <property type="entry name" value="Toll/interleukin-1 receptor homology (TIR) domain"/>
    <property type="match status" value="1"/>
</dbReference>
<evidence type="ECO:0000256" key="2">
    <source>
        <dbReference type="SAM" id="MobiDB-lite"/>
    </source>
</evidence>
<comment type="caution">
    <text evidence="4">The sequence shown here is derived from an EMBL/GenBank/DDBJ whole genome shotgun (WGS) entry which is preliminary data.</text>
</comment>
<keyword evidence="1" id="KW-0520">NAD</keyword>
<organism evidence="4 5">
    <name type="scientific">Microthlaspi erraticum</name>
    <dbReference type="NCBI Taxonomy" id="1685480"/>
    <lineage>
        <taxon>Eukaryota</taxon>
        <taxon>Viridiplantae</taxon>
        <taxon>Streptophyta</taxon>
        <taxon>Embryophyta</taxon>
        <taxon>Tracheophyta</taxon>
        <taxon>Spermatophyta</taxon>
        <taxon>Magnoliopsida</taxon>
        <taxon>eudicotyledons</taxon>
        <taxon>Gunneridae</taxon>
        <taxon>Pentapetalae</taxon>
        <taxon>rosids</taxon>
        <taxon>malvids</taxon>
        <taxon>Brassicales</taxon>
        <taxon>Brassicaceae</taxon>
        <taxon>Coluteocarpeae</taxon>
        <taxon>Microthlaspi</taxon>
    </lineage>
</organism>
<dbReference type="SMART" id="SM00255">
    <property type="entry name" value="TIR"/>
    <property type="match status" value="1"/>
</dbReference>
<proteinExistence type="predicted"/>